<feature type="region of interest" description="Disordered" evidence="5">
    <location>
        <begin position="203"/>
        <end position="298"/>
    </location>
</feature>
<evidence type="ECO:0000313" key="6">
    <source>
        <dbReference type="EMBL" id="CAH1773841.1"/>
    </source>
</evidence>
<dbReference type="PANTHER" id="PTHR24379">
    <property type="entry name" value="KRAB AND ZINC FINGER DOMAIN-CONTAINING"/>
    <property type="match status" value="1"/>
</dbReference>
<keyword evidence="2" id="KW-0677">Repeat</keyword>
<dbReference type="PROSITE" id="PS00028">
    <property type="entry name" value="ZINC_FINGER_C2H2_1"/>
    <property type="match status" value="4"/>
</dbReference>
<dbReference type="SMART" id="SM00355">
    <property type="entry name" value="ZnF_C2H2"/>
    <property type="match status" value="10"/>
</dbReference>
<dbReference type="OrthoDB" id="8117402at2759"/>
<feature type="compositionally biased region" description="Polar residues" evidence="5">
    <location>
        <begin position="249"/>
        <end position="261"/>
    </location>
</feature>
<keyword evidence="3" id="KW-0863">Zinc-finger</keyword>
<dbReference type="Proteomes" id="UP000749559">
    <property type="component" value="Unassembled WGS sequence"/>
</dbReference>
<keyword evidence="7" id="KW-1185">Reference proteome</keyword>
<organism evidence="6 7">
    <name type="scientific">Owenia fusiformis</name>
    <name type="common">Polychaete worm</name>
    <dbReference type="NCBI Taxonomy" id="6347"/>
    <lineage>
        <taxon>Eukaryota</taxon>
        <taxon>Metazoa</taxon>
        <taxon>Spiralia</taxon>
        <taxon>Lophotrochozoa</taxon>
        <taxon>Annelida</taxon>
        <taxon>Polychaeta</taxon>
        <taxon>Sedentaria</taxon>
        <taxon>Canalipalpata</taxon>
        <taxon>Sabellida</taxon>
        <taxon>Oweniida</taxon>
        <taxon>Oweniidae</taxon>
        <taxon>Owenia</taxon>
    </lineage>
</organism>
<gene>
    <name evidence="6" type="ORF">OFUS_LOCUS1379</name>
</gene>
<evidence type="ECO:0000256" key="2">
    <source>
        <dbReference type="ARBA" id="ARBA00022737"/>
    </source>
</evidence>
<keyword evidence="1" id="KW-0479">Metal-binding</keyword>
<dbReference type="InterPro" id="IPR013087">
    <property type="entry name" value="Znf_C2H2_type"/>
</dbReference>
<dbReference type="GO" id="GO:0000977">
    <property type="term" value="F:RNA polymerase II transcription regulatory region sequence-specific DNA binding"/>
    <property type="evidence" value="ECO:0007669"/>
    <property type="project" value="TreeGrafter"/>
</dbReference>
<accession>A0A8J1U8T7</accession>
<reference evidence="6" key="1">
    <citation type="submission" date="2022-03" db="EMBL/GenBank/DDBJ databases">
        <authorList>
            <person name="Martin C."/>
        </authorList>
    </citation>
    <scope>NUCLEOTIDE SEQUENCE</scope>
</reference>
<dbReference type="Gene3D" id="3.30.160.60">
    <property type="entry name" value="Classic Zinc Finger"/>
    <property type="match status" value="5"/>
</dbReference>
<dbReference type="InterPro" id="IPR036236">
    <property type="entry name" value="Znf_C2H2_sf"/>
</dbReference>
<dbReference type="EMBL" id="CAIIXF020000001">
    <property type="protein sequence ID" value="CAH1773841.1"/>
    <property type="molecule type" value="Genomic_DNA"/>
</dbReference>
<dbReference type="PANTHER" id="PTHR24379:SF127">
    <property type="entry name" value="BLOODY FINGERS-RELATED"/>
    <property type="match status" value="1"/>
</dbReference>
<feature type="compositionally biased region" description="Polar residues" evidence="5">
    <location>
        <begin position="203"/>
        <end position="227"/>
    </location>
</feature>
<evidence type="ECO:0000256" key="5">
    <source>
        <dbReference type="SAM" id="MobiDB-lite"/>
    </source>
</evidence>
<keyword evidence="4" id="KW-0862">Zinc</keyword>
<evidence type="ECO:0000256" key="3">
    <source>
        <dbReference type="ARBA" id="ARBA00022771"/>
    </source>
</evidence>
<dbReference type="GO" id="GO:0000981">
    <property type="term" value="F:DNA-binding transcription factor activity, RNA polymerase II-specific"/>
    <property type="evidence" value="ECO:0007669"/>
    <property type="project" value="TreeGrafter"/>
</dbReference>
<dbReference type="AlphaFoldDB" id="A0A8J1U8T7"/>
<evidence type="ECO:0000313" key="7">
    <source>
        <dbReference type="Proteomes" id="UP000749559"/>
    </source>
</evidence>
<dbReference type="PROSITE" id="PS50157">
    <property type="entry name" value="ZINC_FINGER_C2H2_2"/>
    <property type="match status" value="6"/>
</dbReference>
<proteinExistence type="predicted"/>
<name>A0A8J1U8T7_OWEFU</name>
<dbReference type="GO" id="GO:0008270">
    <property type="term" value="F:zinc ion binding"/>
    <property type="evidence" value="ECO:0007669"/>
    <property type="project" value="UniProtKB-KW"/>
</dbReference>
<dbReference type="GO" id="GO:0005634">
    <property type="term" value="C:nucleus"/>
    <property type="evidence" value="ECO:0007669"/>
    <property type="project" value="TreeGrafter"/>
</dbReference>
<feature type="region of interest" description="Disordered" evidence="5">
    <location>
        <begin position="1"/>
        <end position="49"/>
    </location>
</feature>
<evidence type="ECO:0000256" key="4">
    <source>
        <dbReference type="ARBA" id="ARBA00022833"/>
    </source>
</evidence>
<comment type="caution">
    <text evidence="6">The sequence shown here is derived from an EMBL/GenBank/DDBJ whole genome shotgun (WGS) entry which is preliminary data.</text>
</comment>
<dbReference type="SUPFAM" id="SSF57667">
    <property type="entry name" value="beta-beta-alpha zinc fingers"/>
    <property type="match status" value="4"/>
</dbReference>
<feature type="compositionally biased region" description="Basic residues" evidence="5">
    <location>
        <begin position="1"/>
        <end position="11"/>
    </location>
</feature>
<sequence>MNRPKRKRKPTYKLIQSDESALLDNEADKQTEDRNLSPPQIKPLTNSRKNTVAAFTRSLSTDGADVTQGNHSADDEGIQLGNIIADFLPNPKKLFNWPSEEEGNFSLCINICLFCKGGFLLEEDLAQHKCHKRFGDPSSHCHNDDDNNESQNSNTTVKQVYMDTDSEFIAEATDTLDLAHPVEPKESDKLETDETMMTVSSVGESIEKQGSNIDESVTQNDTKNAATNDAHENFPVDNEDVMDIPAVSDKNSMSTELNENVQTEKRDDVSDIDSSVADQTDDSKNQNSSPNKDSCILPQSKAKHVKITGILVRSQSKQTKTKKYMTRLEKQQKYYLERFPDKYKLIKNDEGIDEYQCLICGRTFKAATNMQNTLGQHLYAHEIGKLKCKICGFEAKNPQNYKYHQDLHRSKDDPYVCETCGAKFQVRFNLQQHITNVHKSKPMCQHCGEAFQSHKPLKEHIELVHNGEGLLRCSLCNEKYTTKLHLRHHKTHIHNAGPSVCIHCGKTLSTPRNMRQHVERVHHQIKKFACDQCSFTSYQKQQLTRHLMTHSDERPFQCELCSWSGIKRHSWMKHMNSHSDIPCYKCSLCEFTAITKTEVQEHQRTHVPQLDQQMYISCGCCNALLKTEEEMKEHYITEHDAVLLTSVNEDGVVSIELGTKDVDMEQGEAVNALVEQGNVETEIIHGDPAGNTW</sequence>
<evidence type="ECO:0000256" key="1">
    <source>
        <dbReference type="ARBA" id="ARBA00022723"/>
    </source>
</evidence>
<feature type="compositionally biased region" description="Basic and acidic residues" evidence="5">
    <location>
        <begin position="26"/>
        <end position="35"/>
    </location>
</feature>
<protein>
    <submittedName>
        <fullName evidence="6">Uncharacterized protein</fullName>
    </submittedName>
</protein>